<feature type="compositionally biased region" description="Polar residues" evidence="1">
    <location>
        <begin position="8"/>
        <end position="21"/>
    </location>
</feature>
<accession>A0A9Q1RII3</accession>
<dbReference type="PANTHER" id="PTHR47592:SF27">
    <property type="entry name" value="OS08G0421700 PROTEIN"/>
    <property type="match status" value="1"/>
</dbReference>
<feature type="compositionally biased region" description="Polar residues" evidence="1">
    <location>
        <begin position="32"/>
        <end position="42"/>
    </location>
</feature>
<dbReference type="Pfam" id="PF14223">
    <property type="entry name" value="Retrotran_gag_2"/>
    <property type="match status" value="1"/>
</dbReference>
<sequence>MTGREQLASDSAATTQGNPSAFPTAAQGIPNAFTTAQGSSNAFPVAQGNVTVPPASEDHPQAVDEVDPQPNETAGGGQGIHVVNDMKMVFDAWSHSDFMCKKYILNCLSDPFYKVYCVVGTAKELLEKLQKKYNAQDAGTKKFIVGKFLKFQMVDSKTVMSQVHEFQMIIHHLNLEGMKPNE</sequence>
<protein>
    <submittedName>
        <fullName evidence="2">Uncharacterized protein</fullName>
    </submittedName>
</protein>
<evidence type="ECO:0000313" key="3">
    <source>
        <dbReference type="Proteomes" id="UP001152561"/>
    </source>
</evidence>
<comment type="caution">
    <text evidence="2">The sequence shown here is derived from an EMBL/GenBank/DDBJ whole genome shotgun (WGS) entry which is preliminary data.</text>
</comment>
<dbReference type="PANTHER" id="PTHR47592">
    <property type="entry name" value="PBF68 PROTEIN"/>
    <property type="match status" value="1"/>
</dbReference>
<proteinExistence type="predicted"/>
<feature type="region of interest" description="Disordered" evidence="1">
    <location>
        <begin position="1"/>
        <end position="78"/>
    </location>
</feature>
<evidence type="ECO:0000313" key="2">
    <source>
        <dbReference type="EMBL" id="KAJ8558059.1"/>
    </source>
</evidence>
<gene>
    <name evidence="2" type="ORF">K7X08_004825</name>
</gene>
<dbReference type="EMBL" id="JAJAGQ010000007">
    <property type="protein sequence ID" value="KAJ8558059.1"/>
    <property type="molecule type" value="Genomic_DNA"/>
</dbReference>
<evidence type="ECO:0000256" key="1">
    <source>
        <dbReference type="SAM" id="MobiDB-lite"/>
    </source>
</evidence>
<organism evidence="2 3">
    <name type="scientific">Anisodus acutangulus</name>
    <dbReference type="NCBI Taxonomy" id="402998"/>
    <lineage>
        <taxon>Eukaryota</taxon>
        <taxon>Viridiplantae</taxon>
        <taxon>Streptophyta</taxon>
        <taxon>Embryophyta</taxon>
        <taxon>Tracheophyta</taxon>
        <taxon>Spermatophyta</taxon>
        <taxon>Magnoliopsida</taxon>
        <taxon>eudicotyledons</taxon>
        <taxon>Gunneridae</taxon>
        <taxon>Pentapetalae</taxon>
        <taxon>asterids</taxon>
        <taxon>lamiids</taxon>
        <taxon>Solanales</taxon>
        <taxon>Solanaceae</taxon>
        <taxon>Solanoideae</taxon>
        <taxon>Hyoscyameae</taxon>
        <taxon>Anisodus</taxon>
    </lineage>
</organism>
<dbReference type="AlphaFoldDB" id="A0A9Q1RII3"/>
<name>A0A9Q1RII3_9SOLA</name>
<dbReference type="Proteomes" id="UP001152561">
    <property type="component" value="Unassembled WGS sequence"/>
</dbReference>
<keyword evidence="3" id="KW-1185">Reference proteome</keyword>
<reference evidence="3" key="1">
    <citation type="journal article" date="2023" name="Proc. Natl. Acad. Sci. U.S.A.">
        <title>Genomic and structural basis for evolution of tropane alkaloid biosynthesis.</title>
        <authorList>
            <person name="Wanga Y.-J."/>
            <person name="Taina T."/>
            <person name="Yua J.-Y."/>
            <person name="Lia J."/>
            <person name="Xua B."/>
            <person name="Chenc J."/>
            <person name="D'Auriad J.C."/>
            <person name="Huanga J.-P."/>
            <person name="Huanga S.-X."/>
        </authorList>
    </citation>
    <scope>NUCLEOTIDE SEQUENCE [LARGE SCALE GENOMIC DNA]</scope>
    <source>
        <strain evidence="3">cv. KIB-2019</strain>
    </source>
</reference>
<dbReference type="OrthoDB" id="1300022at2759"/>